<feature type="transmembrane region" description="Helical" evidence="1">
    <location>
        <begin position="188"/>
        <end position="210"/>
    </location>
</feature>
<dbReference type="GO" id="GO:0016874">
    <property type="term" value="F:ligase activity"/>
    <property type="evidence" value="ECO:0007669"/>
    <property type="project" value="UniProtKB-KW"/>
</dbReference>
<accession>A0AAU7D4Q5</accession>
<gene>
    <name evidence="2" type="ORF">P8936_11965</name>
</gene>
<keyword evidence="1" id="KW-1133">Transmembrane helix</keyword>
<proteinExistence type="predicted"/>
<feature type="transmembrane region" description="Helical" evidence="1">
    <location>
        <begin position="364"/>
        <end position="382"/>
    </location>
</feature>
<reference evidence="2" key="1">
    <citation type="submission" date="2023-03" db="EMBL/GenBank/DDBJ databases">
        <title>Edaphobacter sp.</title>
        <authorList>
            <person name="Huber K.J."/>
            <person name="Papendorf J."/>
            <person name="Pilke C."/>
            <person name="Bunk B."/>
            <person name="Sproeer C."/>
            <person name="Pester M."/>
        </authorList>
    </citation>
    <scope>NUCLEOTIDE SEQUENCE</scope>
    <source>
        <strain evidence="2">DSM 109920</strain>
    </source>
</reference>
<evidence type="ECO:0000256" key="1">
    <source>
        <dbReference type="SAM" id="Phobius"/>
    </source>
</evidence>
<dbReference type="RefSeq" id="WP_348269433.1">
    <property type="nucleotide sequence ID" value="NZ_CP121195.1"/>
</dbReference>
<feature type="transmembrane region" description="Helical" evidence="1">
    <location>
        <begin position="23"/>
        <end position="44"/>
    </location>
</feature>
<feature type="transmembrane region" description="Helical" evidence="1">
    <location>
        <begin position="391"/>
        <end position="410"/>
    </location>
</feature>
<feature type="transmembrane region" description="Helical" evidence="1">
    <location>
        <begin position="256"/>
        <end position="274"/>
    </location>
</feature>
<protein>
    <submittedName>
        <fullName evidence="2">O-antigen ligase</fullName>
    </submittedName>
</protein>
<dbReference type="EMBL" id="CP121195">
    <property type="protein sequence ID" value="XBH12411.1"/>
    <property type="molecule type" value="Genomic_DNA"/>
</dbReference>
<keyword evidence="2" id="KW-0436">Ligase</keyword>
<keyword evidence="1" id="KW-0472">Membrane</keyword>
<dbReference type="AlphaFoldDB" id="A0AAU7D4Q5"/>
<feature type="transmembrane region" description="Helical" evidence="1">
    <location>
        <begin position="93"/>
        <end position="113"/>
    </location>
</feature>
<evidence type="ECO:0000313" key="2">
    <source>
        <dbReference type="EMBL" id="XBH12411.1"/>
    </source>
</evidence>
<sequence length="421" mass="46860">MLILAGLFLLALAALNFRCARSWAYPPCVYAIVWSFALLLLWIFRDAFFPVGAESIFYFVSGAVAFSIGGLAMLALHFHPFPRERREYRNSSAISLGLDIGLFVLVVCFPLYLRYMRYAASLALSAGKNSAEQLRRGSMLLANDPNRGLRFEPSLLPFSIIFALLAYHEYRGGPLRRWRTCATVLLGFLYAIATEARSELMVLLIGLAAVAWLRHGKLPRRLLAVATAVFLVVFTVNQISLEKMDAQAGASFSQNLPAVATGLLAYALGGIVAFDHYINNPGSVENGWKLSKPIARIANRFGADMDEPSRHLIFTEISPGRETNVYTVYFPFHEDGLPMTLFSFALLGAFSTLVFRYARRGHPLAVVCYGFILYGILMSVFAEEFFARMSLYAKAGVIVILLYAVCPRVFRLLLPPREVTS</sequence>
<organism evidence="2">
    <name type="scientific">Edaphobacter paludis</name>
    <dbReference type="NCBI Taxonomy" id="3035702"/>
    <lineage>
        <taxon>Bacteria</taxon>
        <taxon>Pseudomonadati</taxon>
        <taxon>Acidobacteriota</taxon>
        <taxon>Terriglobia</taxon>
        <taxon>Terriglobales</taxon>
        <taxon>Acidobacteriaceae</taxon>
        <taxon>Edaphobacter</taxon>
    </lineage>
</organism>
<feature type="transmembrane region" description="Helical" evidence="1">
    <location>
        <begin position="339"/>
        <end position="358"/>
    </location>
</feature>
<feature type="transmembrane region" description="Helical" evidence="1">
    <location>
        <begin position="222"/>
        <end position="241"/>
    </location>
</feature>
<keyword evidence="1" id="KW-0812">Transmembrane</keyword>
<feature type="transmembrane region" description="Helical" evidence="1">
    <location>
        <begin position="56"/>
        <end position="78"/>
    </location>
</feature>
<dbReference type="NCBIfam" id="TIGR04370">
    <property type="entry name" value="glyco_rpt_poly"/>
    <property type="match status" value="1"/>
</dbReference>
<name>A0AAU7D4Q5_9BACT</name>